<dbReference type="PANTHER" id="PTHR43158">
    <property type="entry name" value="SKFA PEPTIDE EXPORT ATP-BINDING PROTEIN SKFE"/>
    <property type="match status" value="1"/>
</dbReference>
<reference evidence="4 5" key="1">
    <citation type="submission" date="2019-09" db="EMBL/GenBank/DDBJ databases">
        <title>Hydrogenophaga aromatica sp. nov., isolated from a para-xylene-degrading enrichment culture.</title>
        <authorList>
            <person name="Tancsics A."/>
            <person name="Banerjee S."/>
        </authorList>
    </citation>
    <scope>NUCLEOTIDE SEQUENCE [LARGE SCALE GENOMIC DNA]</scope>
    <source>
        <strain evidence="4 5">D2P1</strain>
    </source>
</reference>
<name>A0A7Y8GUM3_9BURK</name>
<dbReference type="AlphaFoldDB" id="A0A7Y8GUM3"/>
<dbReference type="SUPFAM" id="SSF52540">
    <property type="entry name" value="P-loop containing nucleoside triphosphate hydrolases"/>
    <property type="match status" value="1"/>
</dbReference>
<sequence length="207" mass="23144">MNKVPSVLQIQNLCFQWPERTLFSDLSVSVPPGVSLIRGEEHTGKTTLLRLLAGDVHPRSGTLAIQGNRLHEDPERYRQQVFRTDPRSESLDQISAASWFQRLPGRYPHFNPEALPDLIQGFALTPHIEKPLYMLSAGSKRKVWLTAAWAAGTPLTLIDQPFAALDVPSMRFLTELLQEASEHPSRAWVLADYEAPVALDLASVITL</sequence>
<dbReference type="PANTHER" id="PTHR43158:SF2">
    <property type="entry name" value="SKFA PEPTIDE EXPORT ATP-BINDING PROTEIN SKFE"/>
    <property type="match status" value="1"/>
</dbReference>
<keyword evidence="5" id="KW-1185">Reference proteome</keyword>
<dbReference type="Gene3D" id="3.40.50.300">
    <property type="entry name" value="P-loop containing nucleotide triphosphate hydrolases"/>
    <property type="match status" value="1"/>
</dbReference>
<dbReference type="InterPro" id="IPR003439">
    <property type="entry name" value="ABC_transporter-like_ATP-bd"/>
</dbReference>
<protein>
    <submittedName>
        <fullName evidence="4">ATP-binding cassette domain-containing protein</fullName>
    </submittedName>
</protein>
<dbReference type="Pfam" id="PF00005">
    <property type="entry name" value="ABC_tran"/>
    <property type="match status" value="1"/>
</dbReference>
<evidence type="ECO:0000256" key="2">
    <source>
        <dbReference type="ARBA" id="ARBA00022840"/>
    </source>
</evidence>
<evidence type="ECO:0000259" key="3">
    <source>
        <dbReference type="Pfam" id="PF00005"/>
    </source>
</evidence>
<evidence type="ECO:0000256" key="1">
    <source>
        <dbReference type="ARBA" id="ARBA00022741"/>
    </source>
</evidence>
<comment type="caution">
    <text evidence="4">The sequence shown here is derived from an EMBL/GenBank/DDBJ whole genome shotgun (WGS) entry which is preliminary data.</text>
</comment>
<dbReference type="Proteomes" id="UP000545507">
    <property type="component" value="Unassembled WGS sequence"/>
</dbReference>
<gene>
    <name evidence="4" type="ORF">F3K02_07905</name>
</gene>
<evidence type="ECO:0000313" key="4">
    <source>
        <dbReference type="EMBL" id="NWF45175.1"/>
    </source>
</evidence>
<keyword evidence="1" id="KW-0547">Nucleotide-binding</keyword>
<organism evidence="4 5">
    <name type="scientific">Hydrogenophaga aromaticivorans</name>
    <dbReference type="NCBI Taxonomy" id="2610898"/>
    <lineage>
        <taxon>Bacteria</taxon>
        <taxon>Pseudomonadati</taxon>
        <taxon>Pseudomonadota</taxon>
        <taxon>Betaproteobacteria</taxon>
        <taxon>Burkholderiales</taxon>
        <taxon>Comamonadaceae</taxon>
        <taxon>Hydrogenophaga</taxon>
    </lineage>
</organism>
<keyword evidence="2 4" id="KW-0067">ATP-binding</keyword>
<proteinExistence type="predicted"/>
<evidence type="ECO:0000313" key="5">
    <source>
        <dbReference type="Proteomes" id="UP000545507"/>
    </source>
</evidence>
<dbReference type="GO" id="GO:0016887">
    <property type="term" value="F:ATP hydrolysis activity"/>
    <property type="evidence" value="ECO:0007669"/>
    <property type="project" value="InterPro"/>
</dbReference>
<dbReference type="EMBL" id="VYGV01000006">
    <property type="protein sequence ID" value="NWF45175.1"/>
    <property type="molecule type" value="Genomic_DNA"/>
</dbReference>
<accession>A0A7Y8GUM3</accession>
<feature type="domain" description="ABC transporter" evidence="3">
    <location>
        <begin position="25"/>
        <end position="163"/>
    </location>
</feature>
<dbReference type="GO" id="GO:0005524">
    <property type="term" value="F:ATP binding"/>
    <property type="evidence" value="ECO:0007669"/>
    <property type="project" value="UniProtKB-KW"/>
</dbReference>
<dbReference type="InterPro" id="IPR027417">
    <property type="entry name" value="P-loop_NTPase"/>
</dbReference>